<keyword evidence="1" id="KW-0732">Signal</keyword>
<keyword evidence="4" id="KW-1185">Reference proteome</keyword>
<evidence type="ECO:0000313" key="4">
    <source>
        <dbReference type="Proteomes" id="UP000834106"/>
    </source>
</evidence>
<feature type="signal peptide" evidence="1">
    <location>
        <begin position="1"/>
        <end position="25"/>
    </location>
</feature>
<dbReference type="InterPro" id="IPR039265">
    <property type="entry name" value="DIR1-like"/>
</dbReference>
<accession>A0AAD2E0J9</accession>
<dbReference type="CDD" id="cd00010">
    <property type="entry name" value="AAI_LTSS"/>
    <property type="match status" value="1"/>
</dbReference>
<dbReference type="Pfam" id="PF14368">
    <property type="entry name" value="LTP_2"/>
    <property type="match status" value="1"/>
</dbReference>
<dbReference type="GO" id="GO:0009627">
    <property type="term" value="P:systemic acquired resistance"/>
    <property type="evidence" value="ECO:0007669"/>
    <property type="project" value="InterPro"/>
</dbReference>
<name>A0AAD2E0J9_9LAMI</name>
<reference evidence="3" key="1">
    <citation type="submission" date="2023-05" db="EMBL/GenBank/DDBJ databases">
        <authorList>
            <person name="Huff M."/>
        </authorList>
    </citation>
    <scope>NUCLEOTIDE SEQUENCE</scope>
</reference>
<dbReference type="InterPro" id="IPR016140">
    <property type="entry name" value="Bifunc_inhib/LTP/seed_store"/>
</dbReference>
<dbReference type="SUPFAM" id="SSF47699">
    <property type="entry name" value="Bifunctional inhibitor/lipid-transfer protein/seed storage 2S albumin"/>
    <property type="match status" value="1"/>
</dbReference>
<evidence type="ECO:0000313" key="3">
    <source>
        <dbReference type="EMBL" id="CAI9774702.1"/>
    </source>
</evidence>
<dbReference type="GO" id="GO:0005504">
    <property type="term" value="F:fatty acid binding"/>
    <property type="evidence" value="ECO:0007669"/>
    <property type="project" value="InterPro"/>
</dbReference>
<feature type="chain" id="PRO_5041906896" description="Bifunctional inhibitor/plant lipid transfer protein/seed storage helical domain-containing protein" evidence="1">
    <location>
        <begin position="26"/>
        <end position="117"/>
    </location>
</feature>
<protein>
    <recommendedName>
        <fullName evidence="2">Bifunctional inhibitor/plant lipid transfer protein/seed storage helical domain-containing protein</fullName>
    </recommendedName>
</protein>
<dbReference type="Proteomes" id="UP000834106">
    <property type="component" value="Chromosome 13"/>
</dbReference>
<evidence type="ECO:0000256" key="1">
    <source>
        <dbReference type="SAM" id="SignalP"/>
    </source>
</evidence>
<dbReference type="PANTHER" id="PTHR33122:SF13">
    <property type="entry name" value="BIFUNCTIONAL INHIBITOR_LIPID-TRANSFER PROTEIN_SEED STORAGE 2S ALBUMIN SUPERFAMILY PROTEIN"/>
    <property type="match status" value="1"/>
</dbReference>
<dbReference type="AlphaFoldDB" id="A0AAD2E0J9"/>
<sequence length="117" mass="12262">MASQLKFKVPFVSLFLVYLVGWANAAGECGHTPINAAATSLSPCLVAASNVRAKVPPSCCTKVIALIKSAPKCLCTVLLSPLAKKAGIKPAIAITVPKRCNIRNRPAGKKCGRYTVP</sequence>
<organism evidence="3 4">
    <name type="scientific">Fraxinus pennsylvanica</name>
    <dbReference type="NCBI Taxonomy" id="56036"/>
    <lineage>
        <taxon>Eukaryota</taxon>
        <taxon>Viridiplantae</taxon>
        <taxon>Streptophyta</taxon>
        <taxon>Embryophyta</taxon>
        <taxon>Tracheophyta</taxon>
        <taxon>Spermatophyta</taxon>
        <taxon>Magnoliopsida</taxon>
        <taxon>eudicotyledons</taxon>
        <taxon>Gunneridae</taxon>
        <taxon>Pentapetalae</taxon>
        <taxon>asterids</taxon>
        <taxon>lamiids</taxon>
        <taxon>Lamiales</taxon>
        <taxon>Oleaceae</taxon>
        <taxon>Oleeae</taxon>
        <taxon>Fraxinus</taxon>
    </lineage>
</organism>
<dbReference type="EMBL" id="OU503048">
    <property type="protein sequence ID" value="CAI9774702.1"/>
    <property type="molecule type" value="Genomic_DNA"/>
</dbReference>
<gene>
    <name evidence="3" type="ORF">FPE_LOCUS22132</name>
</gene>
<dbReference type="Gene3D" id="1.10.110.10">
    <property type="entry name" value="Plant lipid-transfer and hydrophobic proteins"/>
    <property type="match status" value="1"/>
</dbReference>
<dbReference type="InterPro" id="IPR036312">
    <property type="entry name" value="Bifun_inhib/LTP/seed_sf"/>
</dbReference>
<proteinExistence type="predicted"/>
<dbReference type="PANTHER" id="PTHR33122">
    <property type="entry name" value="LIPID BINDING PROTEIN-RELATED"/>
    <property type="match status" value="1"/>
</dbReference>
<feature type="domain" description="Bifunctional inhibitor/plant lipid transfer protein/seed storage helical" evidence="2">
    <location>
        <begin position="26"/>
        <end position="111"/>
    </location>
</feature>
<evidence type="ECO:0000259" key="2">
    <source>
        <dbReference type="Pfam" id="PF14368"/>
    </source>
</evidence>